<dbReference type="RefSeq" id="WP_089898661.1">
    <property type="nucleotide sequence ID" value="NZ_FOJG01000002.1"/>
</dbReference>
<feature type="transmembrane region" description="Helical" evidence="2">
    <location>
        <begin position="53"/>
        <end position="75"/>
    </location>
</feature>
<keyword evidence="5" id="KW-1185">Reference proteome</keyword>
<dbReference type="PANTHER" id="PTHR34220:SF7">
    <property type="entry name" value="SENSOR HISTIDINE KINASE YPDA"/>
    <property type="match status" value="1"/>
</dbReference>
<dbReference type="Pfam" id="PF06580">
    <property type="entry name" value="His_kinase"/>
    <property type="match status" value="1"/>
</dbReference>
<dbReference type="OrthoDB" id="9809908at2"/>
<dbReference type="PANTHER" id="PTHR34220">
    <property type="entry name" value="SENSOR HISTIDINE KINASE YPDA"/>
    <property type="match status" value="1"/>
</dbReference>
<feature type="transmembrane region" description="Helical" evidence="2">
    <location>
        <begin position="20"/>
        <end position="41"/>
    </location>
</feature>
<feature type="transmembrane region" description="Helical" evidence="2">
    <location>
        <begin position="137"/>
        <end position="159"/>
    </location>
</feature>
<reference evidence="5" key="1">
    <citation type="submission" date="2016-10" db="EMBL/GenBank/DDBJ databases">
        <authorList>
            <person name="Varghese N."/>
            <person name="Submissions S."/>
        </authorList>
    </citation>
    <scope>NUCLEOTIDE SEQUENCE [LARGE SCALE GENOMIC DNA]</scope>
    <source>
        <strain evidence="5">DSM 3695</strain>
    </source>
</reference>
<sequence>MENRDDTFHIIKNSKTKQLVLLAVTFIGSYAVLFIVTPYSSWNKYFDVSIYRLIFDTFFNLLVSAVFIAFIFWVDRILNKKMPWTAHPLKRLVTQTVIQVFGVFFLLMALGLMYVLINGIPDGPPKVGENDIRQTWYIVIALILLILMVSAINTSDYLVSNWKKAALQAAEYKIRAAESKQLAAETELQALKLQIDPHFVFNNLSVLSELILKDQQLGYEYTENFAKVYKYLLINSKNKLITLREELKFLDAYLFLIKNRIGDGAIFRIRVDESTLHLQLPPTTLQLFVENALRHNSTQKEHPLAIDIYTTANDELVVSNILLPLHNKTSSTGIGLQNIIGRYALLSDRKPVIISENDCFTVKVPLIK</sequence>
<proteinExistence type="predicted"/>
<feature type="transmembrane region" description="Helical" evidence="2">
    <location>
        <begin position="96"/>
        <end position="117"/>
    </location>
</feature>
<evidence type="ECO:0000313" key="4">
    <source>
        <dbReference type="EMBL" id="SEW52269.1"/>
    </source>
</evidence>
<dbReference type="Proteomes" id="UP000199310">
    <property type="component" value="Unassembled WGS sequence"/>
</dbReference>
<protein>
    <submittedName>
        <fullName evidence="4">Histidine kinase</fullName>
    </submittedName>
</protein>
<dbReference type="InterPro" id="IPR010559">
    <property type="entry name" value="Sig_transdc_His_kin_internal"/>
</dbReference>
<organism evidence="4 5">
    <name type="scientific">Chitinophaga arvensicola</name>
    <dbReference type="NCBI Taxonomy" id="29529"/>
    <lineage>
        <taxon>Bacteria</taxon>
        <taxon>Pseudomonadati</taxon>
        <taxon>Bacteroidota</taxon>
        <taxon>Chitinophagia</taxon>
        <taxon>Chitinophagales</taxon>
        <taxon>Chitinophagaceae</taxon>
        <taxon>Chitinophaga</taxon>
    </lineage>
</organism>
<evidence type="ECO:0000259" key="3">
    <source>
        <dbReference type="Pfam" id="PF06580"/>
    </source>
</evidence>
<keyword evidence="4" id="KW-0418">Kinase</keyword>
<dbReference type="InterPro" id="IPR050640">
    <property type="entry name" value="Bact_2-comp_sensor_kinase"/>
</dbReference>
<dbReference type="AlphaFoldDB" id="A0A1I0S8N8"/>
<evidence type="ECO:0000256" key="2">
    <source>
        <dbReference type="SAM" id="Phobius"/>
    </source>
</evidence>
<feature type="domain" description="Signal transduction histidine kinase internal region" evidence="3">
    <location>
        <begin position="186"/>
        <end position="263"/>
    </location>
</feature>
<gene>
    <name evidence="4" type="ORF">SAMN04488122_4745</name>
</gene>
<keyword evidence="1" id="KW-0175">Coiled coil</keyword>
<dbReference type="EMBL" id="FOJG01000002">
    <property type="protein sequence ID" value="SEW52269.1"/>
    <property type="molecule type" value="Genomic_DNA"/>
</dbReference>
<keyword evidence="2" id="KW-0812">Transmembrane</keyword>
<evidence type="ECO:0000256" key="1">
    <source>
        <dbReference type="SAM" id="Coils"/>
    </source>
</evidence>
<dbReference type="GO" id="GO:0016020">
    <property type="term" value="C:membrane"/>
    <property type="evidence" value="ECO:0007669"/>
    <property type="project" value="InterPro"/>
</dbReference>
<feature type="coiled-coil region" evidence="1">
    <location>
        <begin position="167"/>
        <end position="194"/>
    </location>
</feature>
<evidence type="ECO:0000313" key="5">
    <source>
        <dbReference type="Proteomes" id="UP000199310"/>
    </source>
</evidence>
<accession>A0A1I0S8N8</accession>
<keyword evidence="2" id="KW-0472">Membrane</keyword>
<dbReference type="STRING" id="29529.SAMN04488122_4745"/>
<keyword evidence="4" id="KW-0808">Transferase</keyword>
<dbReference type="GO" id="GO:0000155">
    <property type="term" value="F:phosphorelay sensor kinase activity"/>
    <property type="evidence" value="ECO:0007669"/>
    <property type="project" value="InterPro"/>
</dbReference>
<name>A0A1I0S8N8_9BACT</name>
<keyword evidence="2" id="KW-1133">Transmembrane helix</keyword>